<evidence type="ECO:0000256" key="1">
    <source>
        <dbReference type="ARBA" id="ARBA00023125"/>
    </source>
</evidence>
<dbReference type="GO" id="GO:0006355">
    <property type="term" value="P:regulation of DNA-templated transcription"/>
    <property type="evidence" value="ECO:0007669"/>
    <property type="project" value="InterPro"/>
</dbReference>
<dbReference type="InterPro" id="IPR001867">
    <property type="entry name" value="OmpR/PhoB-type_DNA-bd"/>
</dbReference>
<dbReference type="SUPFAM" id="SSF46894">
    <property type="entry name" value="C-terminal effector domain of the bipartite response regulators"/>
    <property type="match status" value="1"/>
</dbReference>
<dbReference type="InterPro" id="IPR001789">
    <property type="entry name" value="Sig_transdc_resp-reg_receiver"/>
</dbReference>
<evidence type="ECO:0000259" key="2">
    <source>
        <dbReference type="PROSITE" id="PS50110"/>
    </source>
</evidence>
<dbReference type="Pfam" id="PF00486">
    <property type="entry name" value="Trans_reg_C"/>
    <property type="match status" value="1"/>
</dbReference>
<dbReference type="PANTHER" id="PTHR48111:SF73">
    <property type="entry name" value="ALKALINE PHOSPHATASE SYNTHESIS TRANSCRIPTIONAL REGULATORY PROTEIN PHOP"/>
    <property type="match status" value="1"/>
</dbReference>
<reference evidence="4" key="1">
    <citation type="journal article" date="2013" name="Environ. Microbiol.">
        <title>Microbiota from the distal guts of lean and obese adolescents exhibit partial functional redundancy besides clear differences in community structure.</title>
        <authorList>
            <person name="Ferrer M."/>
            <person name="Ruiz A."/>
            <person name="Lanza F."/>
            <person name="Haange S.B."/>
            <person name="Oberbach A."/>
            <person name="Till H."/>
            <person name="Bargiela R."/>
            <person name="Campoy C."/>
            <person name="Segura M.T."/>
            <person name="Richter M."/>
            <person name="von Bergen M."/>
            <person name="Seifert J."/>
            <person name="Suarez A."/>
        </authorList>
    </citation>
    <scope>NUCLEOTIDE SEQUENCE</scope>
</reference>
<dbReference type="GO" id="GO:0000976">
    <property type="term" value="F:transcription cis-regulatory region binding"/>
    <property type="evidence" value="ECO:0007669"/>
    <property type="project" value="TreeGrafter"/>
</dbReference>
<dbReference type="Gene3D" id="6.10.250.690">
    <property type="match status" value="1"/>
</dbReference>
<dbReference type="SMART" id="SM00862">
    <property type="entry name" value="Trans_reg_C"/>
    <property type="match status" value="1"/>
</dbReference>
<feature type="non-terminal residue" evidence="4">
    <location>
        <position position="1"/>
    </location>
</feature>
<organism evidence="4">
    <name type="scientific">human gut metagenome</name>
    <dbReference type="NCBI Taxonomy" id="408170"/>
    <lineage>
        <taxon>unclassified sequences</taxon>
        <taxon>metagenomes</taxon>
        <taxon>organismal metagenomes</taxon>
    </lineage>
</organism>
<accession>K1T4B7</accession>
<dbReference type="InterPro" id="IPR036388">
    <property type="entry name" value="WH-like_DNA-bd_sf"/>
</dbReference>
<dbReference type="GO" id="GO:0005829">
    <property type="term" value="C:cytosol"/>
    <property type="evidence" value="ECO:0007669"/>
    <property type="project" value="TreeGrafter"/>
</dbReference>
<dbReference type="AlphaFoldDB" id="K1T4B7"/>
<feature type="domain" description="OmpR/PhoB-type" evidence="3">
    <location>
        <begin position="137"/>
        <end position="237"/>
    </location>
</feature>
<dbReference type="InterPro" id="IPR011006">
    <property type="entry name" value="CheY-like_superfamily"/>
</dbReference>
<comment type="caution">
    <text evidence="4">The sequence shown here is derived from an EMBL/GenBank/DDBJ whole genome shotgun (WGS) entry which is preliminary data.</text>
</comment>
<dbReference type="SMART" id="SM00448">
    <property type="entry name" value="REC"/>
    <property type="match status" value="1"/>
</dbReference>
<gene>
    <name evidence="4" type="ORF">OBE_06900</name>
</gene>
<dbReference type="PANTHER" id="PTHR48111">
    <property type="entry name" value="REGULATOR OF RPOS"/>
    <property type="match status" value="1"/>
</dbReference>
<dbReference type="PROSITE" id="PS51755">
    <property type="entry name" value="OMPR_PHOB"/>
    <property type="match status" value="1"/>
</dbReference>
<feature type="domain" description="Response regulatory" evidence="2">
    <location>
        <begin position="11"/>
        <end position="126"/>
    </location>
</feature>
<protein>
    <submittedName>
        <fullName evidence="4">Two component transcriptional regulator, winged helix family</fullName>
    </submittedName>
</protein>
<sequence length="238" mass="27044">TQGERSLSMSNLLLLEDDISLIDGLHYSLKKNGFYVDIARTVEEAEKQLAQIEKYDLLILDVTLPDGTGFEVCENVRKHNKQIPIIFLTASDEEVNIIRGLDCGGDDYVTKPFKLGELCSRIRALLRRAGVTPQDKASVLKCGDISIDFLSCRVILNNKILELTNAEYRLLCLLVRNANRIVSRDIILNDLWDGTGNFVDDNTLSVYIRRLREKVETDASHPQRLITIRGFGYQWKEV</sequence>
<dbReference type="Gene3D" id="3.40.50.2300">
    <property type="match status" value="1"/>
</dbReference>
<dbReference type="SUPFAM" id="SSF52172">
    <property type="entry name" value="CheY-like"/>
    <property type="match status" value="1"/>
</dbReference>
<dbReference type="InterPro" id="IPR039420">
    <property type="entry name" value="WalR-like"/>
</dbReference>
<keyword evidence="1" id="KW-0238">DNA-binding</keyword>
<dbReference type="InterPro" id="IPR016032">
    <property type="entry name" value="Sig_transdc_resp-reg_C-effctor"/>
</dbReference>
<dbReference type="EMBL" id="AJWZ01004733">
    <property type="protein sequence ID" value="EKC64568.1"/>
    <property type="molecule type" value="Genomic_DNA"/>
</dbReference>
<dbReference type="CDD" id="cd00383">
    <property type="entry name" value="trans_reg_C"/>
    <property type="match status" value="1"/>
</dbReference>
<dbReference type="Pfam" id="PF00072">
    <property type="entry name" value="Response_reg"/>
    <property type="match status" value="1"/>
</dbReference>
<dbReference type="GO" id="GO:0032993">
    <property type="term" value="C:protein-DNA complex"/>
    <property type="evidence" value="ECO:0007669"/>
    <property type="project" value="TreeGrafter"/>
</dbReference>
<dbReference type="PROSITE" id="PS50110">
    <property type="entry name" value="RESPONSE_REGULATORY"/>
    <property type="match status" value="1"/>
</dbReference>
<evidence type="ECO:0000313" key="4">
    <source>
        <dbReference type="EMBL" id="EKC64568.1"/>
    </source>
</evidence>
<dbReference type="Gene3D" id="1.10.10.10">
    <property type="entry name" value="Winged helix-like DNA-binding domain superfamily/Winged helix DNA-binding domain"/>
    <property type="match status" value="1"/>
</dbReference>
<proteinExistence type="predicted"/>
<name>K1T4B7_9ZZZZ</name>
<evidence type="ECO:0000259" key="3">
    <source>
        <dbReference type="PROSITE" id="PS51755"/>
    </source>
</evidence>
<dbReference type="GO" id="GO:0000156">
    <property type="term" value="F:phosphorelay response regulator activity"/>
    <property type="evidence" value="ECO:0007669"/>
    <property type="project" value="TreeGrafter"/>
</dbReference>